<keyword evidence="5" id="KW-0328">Glycosyltransferase</keyword>
<evidence type="ECO:0000256" key="2">
    <source>
        <dbReference type="ARBA" id="ARBA00006962"/>
    </source>
</evidence>
<dbReference type="GO" id="GO:0004577">
    <property type="term" value="F:N-acetylglucosaminyldiphosphodolichol N-acetylglucosaminyltransferase activity"/>
    <property type="evidence" value="ECO:0007669"/>
    <property type="project" value="UniProtKB-EC"/>
</dbReference>
<keyword evidence="6" id="KW-0808">Transferase</keyword>
<evidence type="ECO:0000313" key="9">
    <source>
        <dbReference type="Proteomes" id="UP000887565"/>
    </source>
</evidence>
<evidence type="ECO:0000256" key="6">
    <source>
        <dbReference type="ARBA" id="ARBA00022679"/>
    </source>
</evidence>
<keyword evidence="7" id="KW-0256">Endoplasmic reticulum</keyword>
<evidence type="ECO:0000256" key="5">
    <source>
        <dbReference type="ARBA" id="ARBA00022676"/>
    </source>
</evidence>
<dbReference type="InterPro" id="IPR039042">
    <property type="entry name" value="Alg13-like"/>
</dbReference>
<protein>
    <recommendedName>
        <fullName evidence="4">UDP-N-acetylglucosamine transferase subunit ALG13</fullName>
        <ecNumber evidence="3">2.4.1.141</ecNumber>
    </recommendedName>
</protein>
<dbReference type="GO" id="GO:0006488">
    <property type="term" value="P:dolichol-linked oligosaccharide biosynthetic process"/>
    <property type="evidence" value="ECO:0007669"/>
    <property type="project" value="InterPro"/>
</dbReference>
<dbReference type="Pfam" id="PF04101">
    <property type="entry name" value="Glyco_tran_28_C"/>
    <property type="match status" value="1"/>
</dbReference>
<dbReference type="PANTHER" id="PTHR12867:SF6">
    <property type="entry name" value="N-ACETYLGLUCOSAMINYLDIPHOSPHODOLICHOL N-ACETYLGLUCOSAMINYLTRANSFERASE"/>
    <property type="match status" value="1"/>
</dbReference>
<evidence type="ECO:0000313" key="10">
    <source>
        <dbReference type="WBParaSite" id="nRc.2.0.1.t38962-RA"/>
    </source>
</evidence>
<evidence type="ECO:0000256" key="1">
    <source>
        <dbReference type="ARBA" id="ARBA00004240"/>
    </source>
</evidence>
<reference evidence="10" key="1">
    <citation type="submission" date="2022-11" db="UniProtKB">
        <authorList>
            <consortium name="WormBaseParasite"/>
        </authorList>
    </citation>
    <scope>IDENTIFICATION</scope>
</reference>
<evidence type="ECO:0000256" key="4">
    <source>
        <dbReference type="ARBA" id="ARBA00017468"/>
    </source>
</evidence>
<evidence type="ECO:0000256" key="3">
    <source>
        <dbReference type="ARBA" id="ARBA00012614"/>
    </source>
</evidence>
<dbReference type="Gene3D" id="3.40.50.2000">
    <property type="entry name" value="Glycogen Phosphorylase B"/>
    <property type="match status" value="1"/>
</dbReference>
<dbReference type="GO" id="GO:0005783">
    <property type="term" value="C:endoplasmic reticulum"/>
    <property type="evidence" value="ECO:0007669"/>
    <property type="project" value="UniProtKB-SubCell"/>
</dbReference>
<dbReference type="EC" id="2.4.1.141" evidence="3"/>
<feature type="domain" description="Glycosyl transferase family 28 C-terminal" evidence="8">
    <location>
        <begin position="8"/>
        <end position="95"/>
    </location>
</feature>
<dbReference type="PANTHER" id="PTHR12867">
    <property type="entry name" value="GLYCOSYL TRANSFERASE-RELATED"/>
    <property type="match status" value="1"/>
</dbReference>
<dbReference type="Proteomes" id="UP000887565">
    <property type="component" value="Unplaced"/>
</dbReference>
<proteinExistence type="inferred from homology"/>
<dbReference type="OMA" id="VISHAXY"/>
<evidence type="ECO:0000259" key="8">
    <source>
        <dbReference type="Pfam" id="PF04101"/>
    </source>
</evidence>
<comment type="similarity">
    <text evidence="2">Belongs to the glycosyltransferase 28 family.</text>
</comment>
<evidence type="ECO:0000256" key="7">
    <source>
        <dbReference type="ARBA" id="ARBA00022824"/>
    </source>
</evidence>
<organism evidence="9 10">
    <name type="scientific">Romanomermis culicivorax</name>
    <name type="common">Nematode worm</name>
    <dbReference type="NCBI Taxonomy" id="13658"/>
    <lineage>
        <taxon>Eukaryota</taxon>
        <taxon>Metazoa</taxon>
        <taxon>Ecdysozoa</taxon>
        <taxon>Nematoda</taxon>
        <taxon>Enoplea</taxon>
        <taxon>Dorylaimia</taxon>
        <taxon>Mermithida</taxon>
        <taxon>Mermithoidea</taxon>
        <taxon>Mermithidae</taxon>
        <taxon>Romanomermis</taxon>
    </lineage>
</organism>
<dbReference type="InterPro" id="IPR007235">
    <property type="entry name" value="Glyco_trans_28_C"/>
</dbReference>
<name>A0A915KKL3_ROMCU</name>
<dbReference type="WBParaSite" id="nRc.2.0.1.t38962-RA">
    <property type="protein sequence ID" value="nRc.2.0.1.t38962-RA"/>
    <property type="gene ID" value="nRc.2.0.1.g38962"/>
</dbReference>
<dbReference type="SUPFAM" id="SSF53756">
    <property type="entry name" value="UDP-Glycosyltransferase/glycogen phosphorylase"/>
    <property type="match status" value="1"/>
</dbReference>
<sequence length="144" mass="16140">MKKLFQNVFVTVGTTAFDDLIAEITNPVNLKLLSELGCRKLLLQIGRGEESCVNSAYLENSSVHVEYYRFKPSLKNDLQSADLVIGHAGAGTCLEKRGHLIYCTPKSLSKVLSDQTLFSNLQVFRPGNPKLFTNWLDDYLGFNH</sequence>
<dbReference type="AlphaFoldDB" id="A0A915KKL3"/>
<comment type="subcellular location">
    <subcellularLocation>
        <location evidence="1">Endoplasmic reticulum</location>
    </subcellularLocation>
</comment>
<keyword evidence="9" id="KW-1185">Reference proteome</keyword>
<accession>A0A915KKL3</accession>